<keyword evidence="5" id="KW-1133">Transmembrane helix</keyword>
<dbReference type="EMBL" id="JAAIKB010000009">
    <property type="protein sequence ID" value="NGM22368.1"/>
    <property type="molecule type" value="Genomic_DNA"/>
</dbReference>
<dbReference type="NCBIfam" id="NF005495">
    <property type="entry name" value="PRK07109.1"/>
    <property type="match status" value="1"/>
</dbReference>
<evidence type="ECO:0000256" key="1">
    <source>
        <dbReference type="ARBA" id="ARBA00006484"/>
    </source>
</evidence>
<name>A0A6M1LPP5_9PROT</name>
<dbReference type="SUPFAM" id="SSF51735">
    <property type="entry name" value="NAD(P)-binding Rossmann-fold domains"/>
    <property type="match status" value="1"/>
</dbReference>
<evidence type="ECO:0000256" key="2">
    <source>
        <dbReference type="ARBA" id="ARBA00023002"/>
    </source>
</evidence>
<dbReference type="PANTHER" id="PTHR44196:SF1">
    <property type="entry name" value="DEHYDROGENASE_REDUCTASE SDR FAMILY MEMBER 7B"/>
    <property type="match status" value="1"/>
</dbReference>
<dbReference type="PRINTS" id="PR00081">
    <property type="entry name" value="GDHRDH"/>
</dbReference>
<keyword evidence="7" id="KW-1185">Reference proteome</keyword>
<dbReference type="PRINTS" id="PR00080">
    <property type="entry name" value="SDRFAMILY"/>
</dbReference>
<comment type="similarity">
    <text evidence="1 3">Belongs to the short-chain dehydrogenases/reductases (SDR) family.</text>
</comment>
<dbReference type="Proteomes" id="UP000475385">
    <property type="component" value="Unassembled WGS sequence"/>
</dbReference>
<dbReference type="AlphaFoldDB" id="A0A6M1LPP5"/>
<gene>
    <name evidence="6" type="ORF">G3576_20285</name>
</gene>
<keyword evidence="5" id="KW-0472">Membrane</keyword>
<evidence type="ECO:0000256" key="4">
    <source>
        <dbReference type="SAM" id="MobiDB-lite"/>
    </source>
</evidence>
<keyword evidence="5" id="KW-0812">Transmembrane</keyword>
<dbReference type="InterPro" id="IPR036291">
    <property type="entry name" value="NAD(P)-bd_dom_sf"/>
</dbReference>
<dbReference type="InterPro" id="IPR002347">
    <property type="entry name" value="SDR_fam"/>
</dbReference>
<feature type="transmembrane region" description="Helical" evidence="5">
    <location>
        <begin position="312"/>
        <end position="334"/>
    </location>
</feature>
<evidence type="ECO:0000256" key="3">
    <source>
        <dbReference type="RuleBase" id="RU000363"/>
    </source>
</evidence>
<evidence type="ECO:0000256" key="5">
    <source>
        <dbReference type="SAM" id="Phobius"/>
    </source>
</evidence>
<evidence type="ECO:0000313" key="6">
    <source>
        <dbReference type="EMBL" id="NGM22368.1"/>
    </source>
</evidence>
<dbReference type="GO" id="GO:0016491">
    <property type="term" value="F:oxidoreductase activity"/>
    <property type="evidence" value="ECO:0007669"/>
    <property type="project" value="UniProtKB-KW"/>
</dbReference>
<dbReference type="PANTHER" id="PTHR44196">
    <property type="entry name" value="DEHYDROGENASE/REDUCTASE SDR FAMILY MEMBER 7B"/>
    <property type="match status" value="1"/>
</dbReference>
<feature type="region of interest" description="Disordered" evidence="4">
    <location>
        <begin position="264"/>
        <end position="301"/>
    </location>
</feature>
<reference evidence="6 7" key="2">
    <citation type="submission" date="2020-03" db="EMBL/GenBank/DDBJ databases">
        <title>Roseomonas stagni sp. nov., isolated from pond water in Japan.</title>
        <authorList>
            <person name="Furuhata K."/>
            <person name="Miyamoto H."/>
            <person name="Goto K."/>
        </authorList>
    </citation>
    <scope>NUCLEOTIDE SEQUENCE [LARGE SCALE GENOMIC DNA]</scope>
    <source>
        <strain evidence="6 7">PeD5</strain>
    </source>
</reference>
<dbReference type="Gene3D" id="3.40.50.720">
    <property type="entry name" value="NAD(P)-binding Rossmann-like Domain"/>
    <property type="match status" value="1"/>
</dbReference>
<dbReference type="GO" id="GO:0016020">
    <property type="term" value="C:membrane"/>
    <property type="evidence" value="ECO:0007669"/>
    <property type="project" value="TreeGrafter"/>
</dbReference>
<organism evidence="6 7">
    <name type="scientific">Falsiroseomonas algicola</name>
    <dbReference type="NCBI Taxonomy" id="2716930"/>
    <lineage>
        <taxon>Bacteria</taxon>
        <taxon>Pseudomonadati</taxon>
        <taxon>Pseudomonadota</taxon>
        <taxon>Alphaproteobacteria</taxon>
        <taxon>Acetobacterales</taxon>
        <taxon>Roseomonadaceae</taxon>
        <taxon>Falsiroseomonas</taxon>
    </lineage>
</organism>
<accession>A0A6M1LPP5</accession>
<dbReference type="Pfam" id="PF00106">
    <property type="entry name" value="adh_short"/>
    <property type="match status" value="1"/>
</dbReference>
<reference evidence="6 7" key="1">
    <citation type="submission" date="2020-02" db="EMBL/GenBank/DDBJ databases">
        <authorList>
            <person name="Kim H.M."/>
            <person name="Jeon C.O."/>
        </authorList>
    </citation>
    <scope>NUCLEOTIDE SEQUENCE [LARGE SCALE GENOMIC DNA]</scope>
    <source>
        <strain evidence="6 7">PeD5</strain>
    </source>
</reference>
<dbReference type="RefSeq" id="WP_164696276.1">
    <property type="nucleotide sequence ID" value="NZ_JAAIKB010000009.1"/>
</dbReference>
<protein>
    <submittedName>
        <fullName evidence="6">SDR family NAD(P)-dependent oxidoreductase</fullName>
    </submittedName>
</protein>
<keyword evidence="2" id="KW-0560">Oxidoreductase</keyword>
<dbReference type="PROSITE" id="PS00061">
    <property type="entry name" value="ADH_SHORT"/>
    <property type="match status" value="1"/>
</dbReference>
<proteinExistence type="inferred from homology"/>
<evidence type="ECO:0000313" key="7">
    <source>
        <dbReference type="Proteomes" id="UP000475385"/>
    </source>
</evidence>
<dbReference type="InterPro" id="IPR020904">
    <property type="entry name" value="Sc_DH/Rdtase_CS"/>
</dbReference>
<comment type="caution">
    <text evidence="6">The sequence shown here is derived from an EMBL/GenBank/DDBJ whole genome shotgun (WGS) entry which is preliminary data.</text>
</comment>
<feature type="compositionally biased region" description="Basic and acidic residues" evidence="4">
    <location>
        <begin position="278"/>
        <end position="294"/>
    </location>
</feature>
<sequence>MAIRLKKLSQQTLVITGASSGIGLATARMAAGRGAAVVLVARDEPSLVSAVNAIRESGGRAEYVVADVADLEAMEGVAKFTEEKFGGFDTWVNDAGASIYGTQEQTPIDDQRRLFETNYWGVVHGSLVAARRLKSRGGAIINVGSVLSDRAIAYQGTYSATKHAVKGFTDALRMELQAEGAPISVTLVKPAAIDSLFAEHARNLLGTPGLAVPPPTYDPKVVARAITFAATTPRRDLYVGGGGLMISVLGTLFPRATDALMAKGARAAQTSQHAGRPGRRDNLHEGRPGGEERSSLPGPAARQSSLVLEAQMHPMATLAVLAGGVALVAGALAARRSGHGRLASLAMDHLPRGIARHVPDRMPRLADLPRARDLPGYRYLPSRRDLPSTSDLPRLRDVPGYRHLPSARDIQRHLPGRADVSRLLGLLPDPARIGAELVRRARRSGLF</sequence>